<dbReference type="OrthoDB" id="3885310at2759"/>
<evidence type="ECO:0000256" key="2">
    <source>
        <dbReference type="SAM" id="MobiDB-lite"/>
    </source>
</evidence>
<dbReference type="Gene3D" id="3.40.50.300">
    <property type="entry name" value="P-loop containing nucleotide triphosphate hydrolases"/>
    <property type="match status" value="1"/>
</dbReference>
<dbReference type="InterPro" id="IPR027417">
    <property type="entry name" value="P-loop_NTPase"/>
</dbReference>
<feature type="domain" description="Nephrocystin 3-like N-terminal" evidence="3">
    <location>
        <begin position="44"/>
        <end position="213"/>
    </location>
</feature>
<evidence type="ECO:0000256" key="1">
    <source>
        <dbReference type="ARBA" id="ARBA00022737"/>
    </source>
</evidence>
<evidence type="ECO:0000313" key="4">
    <source>
        <dbReference type="EMBL" id="KXH56870.1"/>
    </source>
</evidence>
<reference evidence="4 5" key="1">
    <citation type="submission" date="2014-02" db="EMBL/GenBank/DDBJ databases">
        <title>The genome sequence of Colletotrichum salicis CBS 607.94.</title>
        <authorList>
            <person name="Baroncelli R."/>
            <person name="Thon M.R."/>
        </authorList>
    </citation>
    <scope>NUCLEOTIDE SEQUENCE [LARGE SCALE GENOMIC DNA]</scope>
    <source>
        <strain evidence="4 5">CBS 607.94</strain>
    </source>
</reference>
<gene>
    <name evidence="4" type="ORF">CSAL01_06118</name>
</gene>
<organism evidence="4 5">
    <name type="scientific">Colletotrichum salicis</name>
    <dbReference type="NCBI Taxonomy" id="1209931"/>
    <lineage>
        <taxon>Eukaryota</taxon>
        <taxon>Fungi</taxon>
        <taxon>Dikarya</taxon>
        <taxon>Ascomycota</taxon>
        <taxon>Pezizomycotina</taxon>
        <taxon>Sordariomycetes</taxon>
        <taxon>Hypocreomycetidae</taxon>
        <taxon>Glomerellales</taxon>
        <taxon>Glomerellaceae</taxon>
        <taxon>Colletotrichum</taxon>
        <taxon>Colletotrichum acutatum species complex</taxon>
    </lineage>
</organism>
<comment type="caution">
    <text evidence="4">The sequence shown here is derived from an EMBL/GenBank/DDBJ whole genome shotgun (WGS) entry which is preliminary data.</text>
</comment>
<dbReference type="EMBL" id="JFFI01001636">
    <property type="protein sequence ID" value="KXH56870.1"/>
    <property type="molecule type" value="Genomic_DNA"/>
</dbReference>
<feature type="compositionally biased region" description="Low complexity" evidence="2">
    <location>
        <begin position="572"/>
        <end position="592"/>
    </location>
</feature>
<dbReference type="SUPFAM" id="SSF52540">
    <property type="entry name" value="P-loop containing nucleoside triphosphate hydrolases"/>
    <property type="match status" value="1"/>
</dbReference>
<dbReference type="PANTHER" id="PTHR10039:SF16">
    <property type="entry name" value="GPI INOSITOL-DEACYLASE"/>
    <property type="match status" value="1"/>
</dbReference>
<dbReference type="AlphaFoldDB" id="A0A135U8Y8"/>
<evidence type="ECO:0000259" key="3">
    <source>
        <dbReference type="Pfam" id="PF24883"/>
    </source>
</evidence>
<accession>A0A135U8Y8</accession>
<dbReference type="InterPro" id="IPR056884">
    <property type="entry name" value="NPHP3-like_N"/>
</dbReference>
<name>A0A135U8Y8_9PEZI</name>
<keyword evidence="5" id="KW-1185">Reference proteome</keyword>
<keyword evidence="1" id="KW-0677">Repeat</keyword>
<feature type="region of interest" description="Disordered" evidence="2">
    <location>
        <begin position="281"/>
        <end position="302"/>
    </location>
</feature>
<dbReference type="PANTHER" id="PTHR10039">
    <property type="entry name" value="AMELOGENIN"/>
    <property type="match status" value="1"/>
</dbReference>
<evidence type="ECO:0000313" key="5">
    <source>
        <dbReference type="Proteomes" id="UP000070121"/>
    </source>
</evidence>
<feature type="region of interest" description="Disordered" evidence="2">
    <location>
        <begin position="538"/>
        <end position="598"/>
    </location>
</feature>
<dbReference type="Proteomes" id="UP000070121">
    <property type="component" value="Unassembled WGS sequence"/>
</dbReference>
<feature type="region of interest" description="Disordered" evidence="2">
    <location>
        <begin position="415"/>
        <end position="443"/>
    </location>
</feature>
<feature type="compositionally biased region" description="Polar residues" evidence="2">
    <location>
        <begin position="424"/>
        <end position="441"/>
    </location>
</feature>
<dbReference type="Pfam" id="PF24883">
    <property type="entry name" value="NPHP3_N"/>
    <property type="match status" value="1"/>
</dbReference>
<feature type="compositionally biased region" description="Gly residues" evidence="2">
    <location>
        <begin position="559"/>
        <end position="571"/>
    </location>
</feature>
<proteinExistence type="predicted"/>
<protein>
    <recommendedName>
        <fullName evidence="3">Nephrocystin 3-like N-terminal domain-containing protein</fullName>
    </recommendedName>
</protein>
<sequence>MDAVEEEEAHHPAVRELFESRSEMHPALSESHEPGTDIWQPLWDWVFMNDIFQCWQRDDNKWMLRCVGRPGSGKTTLSALATKRLREQYHGEREAVASVFVRTDVASGGTAFVEDVLTSIFHQLCVNHTEVDEDEAYVAKYRLYLDARKHGHRDIFRIKLMREALQSRLGMLDHAFLVVDDFDRCSPAVDLFLENELAILANDSKLKVLITSRVSCLKTIPTWQYCDSCEDKATKFLHVYWRYFVQPFDHIELEVDSDSAMESAARFIDWDLETEHGDLGLGSRSNSSRENNPDELPPLSAFGRRLVDPRNHEAFADLRDQIKNQARGNISLARLRLDGLHQTQSLDAVAVQADKLPASIVSFFDAGIRRIEEQPLAQRDLGLKVIAAVAHYDFLEGGVAYEIVEKVLHRAAKASARASAKRANSTPTVSSSMRSNKTWTATKRPEATTWVHVPHRSLEEMLHATRGFLEFGNQEHRPLRAYCEAFHTYAQEDYNESLVWAHAQLDFEGEGLAEFGNKGMRRSRTGVAHFVEKRDQAMTPGPFHQEPPPIWTDREMGEGRGGGASLVGGGSSASRGNAPDATVTAAAASDGSGAHGETPFRSAAAVAAAKRKMVKASDFERDQTFKMARRGTSWA</sequence>